<dbReference type="Proteomes" id="UP000184300">
    <property type="component" value="Unassembled WGS sequence"/>
</dbReference>
<evidence type="ECO:0000313" key="2">
    <source>
        <dbReference type="Proteomes" id="UP000184300"/>
    </source>
</evidence>
<accession>A0A1L9V7D9</accession>
<organism evidence="1 2">
    <name type="scientific">Aspergillus glaucus CBS 516.65</name>
    <dbReference type="NCBI Taxonomy" id="1160497"/>
    <lineage>
        <taxon>Eukaryota</taxon>
        <taxon>Fungi</taxon>
        <taxon>Dikarya</taxon>
        <taxon>Ascomycota</taxon>
        <taxon>Pezizomycotina</taxon>
        <taxon>Eurotiomycetes</taxon>
        <taxon>Eurotiomycetidae</taxon>
        <taxon>Eurotiales</taxon>
        <taxon>Aspergillaceae</taxon>
        <taxon>Aspergillus</taxon>
        <taxon>Aspergillus subgen. Aspergillus</taxon>
    </lineage>
</organism>
<gene>
    <name evidence="1" type="ORF">ASPGLDRAFT_914698</name>
</gene>
<name>A0A1L9V7D9_ASPGL</name>
<sequence>MGYTNSVPYVQRQMDVHLKDLAGFDRAFIDVDDILLASARQTSTGNLEMGSLLD</sequence>
<proteinExistence type="predicted"/>
<dbReference type="AlphaFoldDB" id="A0A1L9V7D9"/>
<dbReference type="VEuPathDB" id="FungiDB:ASPGLDRAFT_914698"/>
<evidence type="ECO:0000313" key="1">
    <source>
        <dbReference type="EMBL" id="OJJ79838.1"/>
    </source>
</evidence>
<dbReference type="OrthoDB" id="4504104at2759"/>
<keyword evidence="2" id="KW-1185">Reference proteome</keyword>
<dbReference type="GeneID" id="34466757"/>
<reference evidence="2" key="1">
    <citation type="journal article" date="2017" name="Genome Biol.">
        <title>Comparative genomics reveals high biological diversity and specific adaptations in the industrially and medically important fungal genus Aspergillus.</title>
        <authorList>
            <person name="de Vries R.P."/>
            <person name="Riley R."/>
            <person name="Wiebenga A."/>
            <person name="Aguilar-Osorio G."/>
            <person name="Amillis S."/>
            <person name="Uchima C.A."/>
            <person name="Anderluh G."/>
            <person name="Asadollahi M."/>
            <person name="Askin M."/>
            <person name="Barry K."/>
            <person name="Battaglia E."/>
            <person name="Bayram O."/>
            <person name="Benocci T."/>
            <person name="Braus-Stromeyer S.A."/>
            <person name="Caldana C."/>
            <person name="Canovas D."/>
            <person name="Cerqueira G.C."/>
            <person name="Chen F."/>
            <person name="Chen W."/>
            <person name="Choi C."/>
            <person name="Clum A."/>
            <person name="Dos Santos R.A."/>
            <person name="Damasio A.R."/>
            <person name="Diallinas G."/>
            <person name="Emri T."/>
            <person name="Fekete E."/>
            <person name="Flipphi M."/>
            <person name="Freyberg S."/>
            <person name="Gallo A."/>
            <person name="Gournas C."/>
            <person name="Habgood R."/>
            <person name="Hainaut M."/>
            <person name="Harispe M.L."/>
            <person name="Henrissat B."/>
            <person name="Hilden K.S."/>
            <person name="Hope R."/>
            <person name="Hossain A."/>
            <person name="Karabika E."/>
            <person name="Karaffa L."/>
            <person name="Karanyi Z."/>
            <person name="Krasevec N."/>
            <person name="Kuo A."/>
            <person name="Kusch H."/>
            <person name="LaButti K."/>
            <person name="Lagendijk E.L."/>
            <person name="Lapidus A."/>
            <person name="Levasseur A."/>
            <person name="Lindquist E."/>
            <person name="Lipzen A."/>
            <person name="Logrieco A.F."/>
            <person name="MacCabe A."/>
            <person name="Maekelae M.R."/>
            <person name="Malavazi I."/>
            <person name="Melin P."/>
            <person name="Meyer V."/>
            <person name="Mielnichuk N."/>
            <person name="Miskei M."/>
            <person name="Molnar A.P."/>
            <person name="Mule G."/>
            <person name="Ngan C.Y."/>
            <person name="Orejas M."/>
            <person name="Orosz E."/>
            <person name="Ouedraogo J.P."/>
            <person name="Overkamp K.M."/>
            <person name="Park H.-S."/>
            <person name="Perrone G."/>
            <person name="Piumi F."/>
            <person name="Punt P.J."/>
            <person name="Ram A.F."/>
            <person name="Ramon A."/>
            <person name="Rauscher S."/>
            <person name="Record E."/>
            <person name="Riano-Pachon D.M."/>
            <person name="Robert V."/>
            <person name="Roehrig J."/>
            <person name="Ruller R."/>
            <person name="Salamov A."/>
            <person name="Salih N.S."/>
            <person name="Samson R.A."/>
            <person name="Sandor E."/>
            <person name="Sanguinetti M."/>
            <person name="Schuetze T."/>
            <person name="Sepcic K."/>
            <person name="Shelest E."/>
            <person name="Sherlock G."/>
            <person name="Sophianopoulou V."/>
            <person name="Squina F.M."/>
            <person name="Sun H."/>
            <person name="Susca A."/>
            <person name="Todd R.B."/>
            <person name="Tsang A."/>
            <person name="Unkles S.E."/>
            <person name="van de Wiele N."/>
            <person name="van Rossen-Uffink D."/>
            <person name="Oliveira J.V."/>
            <person name="Vesth T.C."/>
            <person name="Visser J."/>
            <person name="Yu J.-H."/>
            <person name="Zhou M."/>
            <person name="Andersen M.R."/>
            <person name="Archer D.B."/>
            <person name="Baker S.E."/>
            <person name="Benoit I."/>
            <person name="Brakhage A.A."/>
            <person name="Braus G.H."/>
            <person name="Fischer R."/>
            <person name="Frisvad J.C."/>
            <person name="Goldman G.H."/>
            <person name="Houbraken J."/>
            <person name="Oakley B."/>
            <person name="Pocsi I."/>
            <person name="Scazzocchio C."/>
            <person name="Seiboth B."/>
            <person name="vanKuyk P.A."/>
            <person name="Wortman J."/>
            <person name="Dyer P.S."/>
            <person name="Grigoriev I.V."/>
        </authorList>
    </citation>
    <scope>NUCLEOTIDE SEQUENCE [LARGE SCALE GENOMIC DNA]</scope>
    <source>
        <strain evidence="2">CBS 516.65</strain>
    </source>
</reference>
<protein>
    <submittedName>
        <fullName evidence="1">Uncharacterized protein</fullName>
    </submittedName>
</protein>
<dbReference type="RefSeq" id="XP_022396536.1">
    <property type="nucleotide sequence ID" value="XM_022550497.1"/>
</dbReference>
<dbReference type="EMBL" id="KV878914">
    <property type="protein sequence ID" value="OJJ79838.1"/>
    <property type="molecule type" value="Genomic_DNA"/>
</dbReference>